<dbReference type="GO" id="GO:0004146">
    <property type="term" value="F:dihydrofolate reductase activity"/>
    <property type="evidence" value="ECO:0007669"/>
    <property type="project" value="UniProtKB-EC"/>
</dbReference>
<evidence type="ECO:0000256" key="11">
    <source>
        <dbReference type="ARBA" id="ARBA00049376"/>
    </source>
</evidence>
<dbReference type="OrthoDB" id="9793499at2"/>
<evidence type="ECO:0000256" key="5">
    <source>
        <dbReference type="ARBA" id="ARBA00037508"/>
    </source>
</evidence>
<keyword evidence="3" id="KW-0521">NADP</keyword>
<evidence type="ECO:0000256" key="10">
    <source>
        <dbReference type="ARBA" id="ARBA00048873"/>
    </source>
</evidence>
<comment type="catalytic activity">
    <reaction evidence="10">
        <text>(6S)-5,6,7,8-tetrahydrofolate + NADP(+) = 7,8-dihydrofolate + NADPH + H(+)</text>
        <dbReference type="Rhea" id="RHEA:15009"/>
        <dbReference type="ChEBI" id="CHEBI:15378"/>
        <dbReference type="ChEBI" id="CHEBI:57451"/>
        <dbReference type="ChEBI" id="CHEBI:57453"/>
        <dbReference type="ChEBI" id="CHEBI:57783"/>
        <dbReference type="ChEBI" id="CHEBI:58349"/>
        <dbReference type="EC" id="1.5.1.3"/>
    </reaction>
</comment>
<reference evidence="12 13" key="1">
    <citation type="submission" date="2006-02" db="EMBL/GenBank/DDBJ databases">
        <authorList>
            <person name="Pinhassi J."/>
            <person name="Pedros-Alio C."/>
            <person name="Ferriera S."/>
            <person name="Johnson J."/>
            <person name="Kravitz S."/>
            <person name="Halpern A."/>
            <person name="Remington K."/>
            <person name="Beeson K."/>
            <person name="Tran B."/>
            <person name="Rogers Y.-H."/>
            <person name="Friedman R."/>
            <person name="Venter J.C."/>
        </authorList>
    </citation>
    <scope>NUCLEOTIDE SEQUENCE [LARGE SCALE GENOMIC DNA]</scope>
    <source>
        <strain evidence="12 13">MED92</strain>
    </source>
</reference>
<comment type="similarity">
    <text evidence="6">Belongs to the short-chain dehydrogenases/reductases (SDR) family. FolM subfamily.</text>
</comment>
<dbReference type="GO" id="GO:0006730">
    <property type="term" value="P:one-carbon metabolic process"/>
    <property type="evidence" value="ECO:0007669"/>
    <property type="project" value="UniProtKB-KW"/>
</dbReference>
<dbReference type="InterPro" id="IPR036291">
    <property type="entry name" value="NAD(P)-bd_dom_sf"/>
</dbReference>
<gene>
    <name evidence="12" type="ORF">MED92_13578</name>
</gene>
<dbReference type="PANTHER" id="PTHR43639:SF6">
    <property type="entry name" value="DIHYDROMONAPTERIN REDUCTASE"/>
    <property type="match status" value="1"/>
</dbReference>
<sequence length="235" mass="25926">MVNQAPILITGVGKRIGFALAKHFLKKGYPVLGTYRTAHPQLSELKGAQLFAVDFYQQKSIDELITAIRQEYSSLRAVIHNASDWLPESSDQAPTEIFSRMMQIHAGVPYQINLALADLLENSEEGSDIIHITDYVSEKGSSKHIAYAASKAALSNLTLSFAASLAPKVKVNSIAPSLIMFNPHDDEAYRSKALDKSLLKITPGEQEMVDAVEYLMRSQYMTGRTLSLDGGRPLR</sequence>
<evidence type="ECO:0000256" key="8">
    <source>
        <dbReference type="ARBA" id="ARBA00039631"/>
    </source>
</evidence>
<protein>
    <recommendedName>
        <fullName evidence="8">Dihydromonapterin reductase</fullName>
        <ecNumber evidence="1">1.5.1.3</ecNumber>
        <ecNumber evidence="7">1.5.1.50</ecNumber>
    </recommendedName>
    <alternativeName>
        <fullName evidence="9">Dihydrofolate reductase</fullName>
    </alternativeName>
</protein>
<evidence type="ECO:0000313" key="13">
    <source>
        <dbReference type="Proteomes" id="UP000002171"/>
    </source>
</evidence>
<proteinExistence type="inferred from homology"/>
<dbReference type="AlphaFoldDB" id="A0A7U8C6B8"/>
<dbReference type="InterPro" id="IPR020904">
    <property type="entry name" value="Sc_DH/Rdtase_CS"/>
</dbReference>
<dbReference type="PRINTS" id="PR00081">
    <property type="entry name" value="GDHRDH"/>
</dbReference>
<dbReference type="SUPFAM" id="SSF51735">
    <property type="entry name" value="NAD(P)-binding Rossmann-fold domains"/>
    <property type="match status" value="1"/>
</dbReference>
<dbReference type="Gene3D" id="3.40.50.720">
    <property type="entry name" value="NAD(P)-binding Rossmann-like Domain"/>
    <property type="match status" value="1"/>
</dbReference>
<organism evidence="12 13">
    <name type="scientific">Neptuniibacter caesariensis</name>
    <dbReference type="NCBI Taxonomy" id="207954"/>
    <lineage>
        <taxon>Bacteria</taxon>
        <taxon>Pseudomonadati</taxon>
        <taxon>Pseudomonadota</taxon>
        <taxon>Gammaproteobacteria</taxon>
        <taxon>Oceanospirillales</taxon>
        <taxon>Oceanospirillaceae</taxon>
        <taxon>Neptuniibacter</taxon>
    </lineage>
</organism>
<keyword evidence="13" id="KW-1185">Reference proteome</keyword>
<evidence type="ECO:0000313" key="12">
    <source>
        <dbReference type="EMBL" id="EAR60709.1"/>
    </source>
</evidence>
<dbReference type="PROSITE" id="PS00061">
    <property type="entry name" value="ADH_SHORT"/>
    <property type="match status" value="1"/>
</dbReference>
<dbReference type="EC" id="1.5.1.3" evidence="1"/>
<dbReference type="EMBL" id="AAOW01000014">
    <property type="protein sequence ID" value="EAR60709.1"/>
    <property type="molecule type" value="Genomic_DNA"/>
</dbReference>
<evidence type="ECO:0000256" key="9">
    <source>
        <dbReference type="ARBA" id="ARBA00042299"/>
    </source>
</evidence>
<keyword evidence="4" id="KW-0560">Oxidoreductase</keyword>
<dbReference type="InterPro" id="IPR002347">
    <property type="entry name" value="SDR_fam"/>
</dbReference>
<comment type="function">
    <text evidence="5">Catalyzes the reduction of dihydromonapterin to tetrahydromonapterin. Also has lower activity with dihydrofolate.</text>
</comment>
<evidence type="ECO:0000256" key="4">
    <source>
        <dbReference type="ARBA" id="ARBA00023002"/>
    </source>
</evidence>
<evidence type="ECO:0000256" key="1">
    <source>
        <dbReference type="ARBA" id="ARBA00012856"/>
    </source>
</evidence>
<name>A0A7U8C6B8_NEPCE</name>
<evidence type="ECO:0000256" key="6">
    <source>
        <dbReference type="ARBA" id="ARBA00038212"/>
    </source>
</evidence>
<evidence type="ECO:0000256" key="7">
    <source>
        <dbReference type="ARBA" id="ARBA00039145"/>
    </source>
</evidence>
<comment type="caution">
    <text evidence="12">The sequence shown here is derived from an EMBL/GenBank/DDBJ whole genome shotgun (WGS) entry which is preliminary data.</text>
</comment>
<dbReference type="RefSeq" id="WP_007020381.1">
    <property type="nucleotide sequence ID" value="NZ_CH724125.1"/>
</dbReference>
<keyword evidence="2" id="KW-0554">One-carbon metabolism</keyword>
<dbReference type="Proteomes" id="UP000002171">
    <property type="component" value="Unassembled WGS sequence"/>
</dbReference>
<dbReference type="Pfam" id="PF13561">
    <property type="entry name" value="adh_short_C2"/>
    <property type="match status" value="1"/>
</dbReference>
<accession>A0A7U8C6B8</accession>
<dbReference type="EC" id="1.5.1.50" evidence="7"/>
<evidence type="ECO:0000256" key="3">
    <source>
        <dbReference type="ARBA" id="ARBA00022857"/>
    </source>
</evidence>
<comment type="catalytic activity">
    <reaction evidence="11">
        <text>7,8-dihydromonapterin + NADPH + H(+) = 5,6,7,8-tetrahydromonapterin + NADP(+)</text>
        <dbReference type="Rhea" id="RHEA:34847"/>
        <dbReference type="ChEBI" id="CHEBI:15378"/>
        <dbReference type="ChEBI" id="CHEBI:57783"/>
        <dbReference type="ChEBI" id="CHEBI:58349"/>
        <dbReference type="ChEBI" id="CHEBI:71175"/>
        <dbReference type="ChEBI" id="CHEBI:71177"/>
        <dbReference type="EC" id="1.5.1.50"/>
    </reaction>
</comment>
<dbReference type="PANTHER" id="PTHR43639">
    <property type="entry name" value="OXIDOREDUCTASE, SHORT-CHAIN DEHYDROGENASE/REDUCTASE FAMILY (AFU_ORTHOLOGUE AFUA_5G02870)"/>
    <property type="match status" value="1"/>
</dbReference>
<evidence type="ECO:0000256" key="2">
    <source>
        <dbReference type="ARBA" id="ARBA00022563"/>
    </source>
</evidence>
<dbReference type="NCBIfam" id="NF005066">
    <property type="entry name" value="PRK06483.1"/>
    <property type="match status" value="1"/>
</dbReference>